<name>A0A1T4UJF1_9GAMM</name>
<proteinExistence type="predicted"/>
<dbReference type="AlphaFoldDB" id="A0A1T4UJF1"/>
<protein>
    <submittedName>
        <fullName evidence="1">Uncharacterized protein</fullName>
    </submittedName>
</protein>
<gene>
    <name evidence="1" type="ORF">CZ814_03354</name>
</gene>
<dbReference type="Proteomes" id="UP000191116">
    <property type="component" value="Unassembled WGS sequence"/>
</dbReference>
<reference evidence="1 2" key="1">
    <citation type="submission" date="2017-02" db="EMBL/GenBank/DDBJ databases">
        <authorList>
            <person name="Peterson S.W."/>
        </authorList>
    </citation>
    <scope>NUCLEOTIDE SEQUENCE [LARGE SCALE GENOMIC DNA]</scope>
    <source>
        <strain evidence="1 2">CECT 9189</strain>
    </source>
</reference>
<sequence>MTNNQKLKIIQRHFKLKGEKVIEICLSDSIYTVYSWRSSPSTNRYRAMPSAKYKLLVLWLIDKGLVASEEELNTILEEA</sequence>
<organism evidence="1 2">
    <name type="scientific">Photobacterium toruni</name>
    <dbReference type="NCBI Taxonomy" id="1935446"/>
    <lineage>
        <taxon>Bacteria</taxon>
        <taxon>Pseudomonadati</taxon>
        <taxon>Pseudomonadota</taxon>
        <taxon>Gammaproteobacteria</taxon>
        <taxon>Vibrionales</taxon>
        <taxon>Vibrionaceae</taxon>
        <taxon>Photobacterium</taxon>
    </lineage>
</organism>
<evidence type="ECO:0000313" key="2">
    <source>
        <dbReference type="Proteomes" id="UP000191116"/>
    </source>
</evidence>
<dbReference type="EMBL" id="FUWP01000025">
    <property type="protein sequence ID" value="SKA52855.1"/>
    <property type="molecule type" value="Genomic_DNA"/>
</dbReference>
<accession>A0A1T4UJF1</accession>
<dbReference type="RefSeq" id="WP_080176070.1">
    <property type="nucleotide sequence ID" value="NZ_AP024857.1"/>
</dbReference>
<evidence type="ECO:0000313" key="1">
    <source>
        <dbReference type="EMBL" id="SKA52855.1"/>
    </source>
</evidence>